<protein>
    <recommendedName>
        <fullName evidence="3">Reverse transcriptase domain-containing protein</fullName>
    </recommendedName>
</protein>
<evidence type="ECO:0000313" key="1">
    <source>
        <dbReference type="EMBL" id="CAI6351597.1"/>
    </source>
</evidence>
<organism evidence="1 2">
    <name type="scientific">Macrosiphum euphorbiae</name>
    <name type="common">potato aphid</name>
    <dbReference type="NCBI Taxonomy" id="13131"/>
    <lineage>
        <taxon>Eukaryota</taxon>
        <taxon>Metazoa</taxon>
        <taxon>Ecdysozoa</taxon>
        <taxon>Arthropoda</taxon>
        <taxon>Hexapoda</taxon>
        <taxon>Insecta</taxon>
        <taxon>Pterygota</taxon>
        <taxon>Neoptera</taxon>
        <taxon>Paraneoptera</taxon>
        <taxon>Hemiptera</taxon>
        <taxon>Sternorrhyncha</taxon>
        <taxon>Aphidomorpha</taxon>
        <taxon>Aphidoidea</taxon>
        <taxon>Aphididae</taxon>
        <taxon>Macrosiphini</taxon>
        <taxon>Macrosiphum</taxon>
    </lineage>
</organism>
<reference evidence="1 2" key="1">
    <citation type="submission" date="2023-01" db="EMBL/GenBank/DDBJ databases">
        <authorList>
            <person name="Whitehead M."/>
        </authorList>
    </citation>
    <scope>NUCLEOTIDE SEQUENCE [LARGE SCALE GENOMIC DNA]</scope>
</reference>
<sequence length="105" mass="11764">MSIAANFQHLTCRDYGLLIRTLESLSIGNALLCLTKLSPIETENNLLKSLISLSVPPGVLKGNHLSHFLFILFVNSVNKWITKAKNLLFADDFVKIYLNIYALQS</sequence>
<accession>A0AAV0W757</accession>
<evidence type="ECO:0000313" key="2">
    <source>
        <dbReference type="Proteomes" id="UP001160148"/>
    </source>
</evidence>
<dbReference type="Proteomes" id="UP001160148">
    <property type="component" value="Unassembled WGS sequence"/>
</dbReference>
<gene>
    <name evidence="1" type="ORF">MEUPH1_LOCUS7927</name>
</gene>
<dbReference type="AlphaFoldDB" id="A0AAV0W757"/>
<comment type="caution">
    <text evidence="1">The sequence shown here is derived from an EMBL/GenBank/DDBJ whole genome shotgun (WGS) entry which is preliminary data.</text>
</comment>
<proteinExistence type="predicted"/>
<dbReference type="EMBL" id="CARXXK010000001">
    <property type="protein sequence ID" value="CAI6351597.1"/>
    <property type="molecule type" value="Genomic_DNA"/>
</dbReference>
<keyword evidence="2" id="KW-1185">Reference proteome</keyword>
<evidence type="ECO:0008006" key="3">
    <source>
        <dbReference type="Google" id="ProtNLM"/>
    </source>
</evidence>
<name>A0AAV0W757_9HEMI</name>